<gene>
    <name evidence="1" type="ORF">LCGC14_2219860</name>
</gene>
<dbReference type="AlphaFoldDB" id="A0A0F9G6W5"/>
<dbReference type="EMBL" id="LAZR01029636">
    <property type="protein sequence ID" value="KKL58987.1"/>
    <property type="molecule type" value="Genomic_DNA"/>
</dbReference>
<sequence>MVEYHVHVDYGEDGETHMVRVTEEGKKRKLLTFEFKHPINSQLVKAARLEAWKRMEAK</sequence>
<organism evidence="1">
    <name type="scientific">marine sediment metagenome</name>
    <dbReference type="NCBI Taxonomy" id="412755"/>
    <lineage>
        <taxon>unclassified sequences</taxon>
        <taxon>metagenomes</taxon>
        <taxon>ecological metagenomes</taxon>
    </lineage>
</organism>
<accession>A0A0F9G6W5</accession>
<name>A0A0F9G6W5_9ZZZZ</name>
<comment type="caution">
    <text evidence="1">The sequence shown here is derived from an EMBL/GenBank/DDBJ whole genome shotgun (WGS) entry which is preliminary data.</text>
</comment>
<evidence type="ECO:0000313" key="1">
    <source>
        <dbReference type="EMBL" id="KKL58987.1"/>
    </source>
</evidence>
<protein>
    <submittedName>
        <fullName evidence="1">Uncharacterized protein</fullName>
    </submittedName>
</protein>
<proteinExistence type="predicted"/>
<reference evidence="1" key="1">
    <citation type="journal article" date="2015" name="Nature">
        <title>Complex archaea that bridge the gap between prokaryotes and eukaryotes.</title>
        <authorList>
            <person name="Spang A."/>
            <person name="Saw J.H."/>
            <person name="Jorgensen S.L."/>
            <person name="Zaremba-Niedzwiedzka K."/>
            <person name="Martijn J."/>
            <person name="Lind A.E."/>
            <person name="van Eijk R."/>
            <person name="Schleper C."/>
            <person name="Guy L."/>
            <person name="Ettema T.J."/>
        </authorList>
    </citation>
    <scope>NUCLEOTIDE SEQUENCE</scope>
</reference>